<keyword evidence="2" id="KW-0560">Oxidoreductase</keyword>
<reference evidence="4" key="1">
    <citation type="journal article" date="2019" name="Int. J. Syst. Evol. Microbiol.">
        <title>The Global Catalogue of Microorganisms (GCM) 10K type strain sequencing project: providing services to taxonomists for standard genome sequencing and annotation.</title>
        <authorList>
            <consortium name="The Broad Institute Genomics Platform"/>
            <consortium name="The Broad Institute Genome Sequencing Center for Infectious Disease"/>
            <person name="Wu L."/>
            <person name="Ma J."/>
        </authorList>
    </citation>
    <scope>NUCLEOTIDE SEQUENCE [LARGE SCALE GENOMIC DNA]</scope>
    <source>
        <strain evidence="4">CGMCC 1.15959</strain>
    </source>
</reference>
<dbReference type="PROSITE" id="PS00086">
    <property type="entry name" value="CYTOCHROME_P450"/>
    <property type="match status" value="1"/>
</dbReference>
<dbReference type="PANTHER" id="PTHR46696">
    <property type="entry name" value="P450, PUTATIVE (EUROFUNG)-RELATED"/>
    <property type="match status" value="1"/>
</dbReference>
<keyword evidence="4" id="KW-1185">Reference proteome</keyword>
<name>A0ABQ1S3T2_9SPHN</name>
<dbReference type="PRINTS" id="PR00359">
    <property type="entry name" value="BP450"/>
</dbReference>
<dbReference type="Pfam" id="PF00067">
    <property type="entry name" value="p450"/>
    <property type="match status" value="1"/>
</dbReference>
<protein>
    <submittedName>
        <fullName evidence="3">Cytochrome P450</fullName>
    </submittedName>
</protein>
<evidence type="ECO:0000256" key="1">
    <source>
        <dbReference type="ARBA" id="ARBA00010617"/>
    </source>
</evidence>
<dbReference type="SUPFAM" id="SSF48264">
    <property type="entry name" value="Cytochrome P450"/>
    <property type="match status" value="1"/>
</dbReference>
<organism evidence="3 4">
    <name type="scientific">Tsuneonella deserti</name>
    <dbReference type="NCBI Taxonomy" id="2035528"/>
    <lineage>
        <taxon>Bacteria</taxon>
        <taxon>Pseudomonadati</taxon>
        <taxon>Pseudomonadota</taxon>
        <taxon>Alphaproteobacteria</taxon>
        <taxon>Sphingomonadales</taxon>
        <taxon>Erythrobacteraceae</taxon>
        <taxon>Tsuneonella</taxon>
    </lineage>
</organism>
<dbReference type="RefSeq" id="WP_188643719.1">
    <property type="nucleotide sequence ID" value="NZ_BMKL01000001.1"/>
</dbReference>
<dbReference type="EMBL" id="BMKL01000001">
    <property type="protein sequence ID" value="GGD88603.1"/>
    <property type="molecule type" value="Genomic_DNA"/>
</dbReference>
<keyword evidence="2" id="KW-0503">Monooxygenase</keyword>
<evidence type="ECO:0000313" key="3">
    <source>
        <dbReference type="EMBL" id="GGD88603.1"/>
    </source>
</evidence>
<dbReference type="InterPro" id="IPR001128">
    <property type="entry name" value="Cyt_P450"/>
</dbReference>
<evidence type="ECO:0000313" key="4">
    <source>
        <dbReference type="Proteomes" id="UP000619041"/>
    </source>
</evidence>
<dbReference type="CDD" id="cd11033">
    <property type="entry name" value="CYP142-like"/>
    <property type="match status" value="1"/>
</dbReference>
<dbReference type="PANTHER" id="PTHR46696:SF1">
    <property type="entry name" value="CYTOCHROME P450 YJIB-RELATED"/>
    <property type="match status" value="1"/>
</dbReference>
<proteinExistence type="inferred from homology"/>
<gene>
    <name evidence="3" type="ORF">GCM10011515_05350</name>
</gene>
<comment type="caution">
    <text evidence="3">The sequence shown here is derived from an EMBL/GenBank/DDBJ whole genome shotgun (WGS) entry which is preliminary data.</text>
</comment>
<evidence type="ECO:0000256" key="2">
    <source>
        <dbReference type="RuleBase" id="RU000461"/>
    </source>
</evidence>
<dbReference type="InterPro" id="IPR002397">
    <property type="entry name" value="Cyt_P450_B"/>
</dbReference>
<keyword evidence="2" id="KW-0479">Metal-binding</keyword>
<keyword evidence="2" id="KW-0349">Heme</keyword>
<comment type="similarity">
    <text evidence="1 2">Belongs to the cytochrome P450 family.</text>
</comment>
<sequence>MATAALERRPEAPVDVSSNDLYVEDRWREPFARMRAEMPLSWRAESPYGAYWSAVTHDLVTAIELDHQTWSSELGNITIQDGVAGHEFPNFIAMDPPRHTEQRRVVSPAFNPSGMVRLTEQVRARTATLLDELPRGETFDWVEQVSIPLTMGMLCILFDMPFEERHDIKTWSDMASNVSPDTQSEEYYQRFMGEMGRMLARFDQLMEERRALPASDDLLSRMVHSEAMGHLTPIERIANLALLIVGGNDTTRNSMSGLVEAFARFPGELDRLHGDASLIPNAAQEIVRWQSPVTHMRRTATRDTELAGQKIAAGEKIVMWYISANRDEKVFADADRFDVGRANARRHVGFGHGIHRCVGARLAEVQLATLIEEWVARGWRVVPQGEPTRLASPFLHGFTAMPVRIESRG</sequence>
<dbReference type="Proteomes" id="UP000619041">
    <property type="component" value="Unassembled WGS sequence"/>
</dbReference>
<dbReference type="InterPro" id="IPR017972">
    <property type="entry name" value="Cyt_P450_CS"/>
</dbReference>
<dbReference type="Gene3D" id="1.10.630.10">
    <property type="entry name" value="Cytochrome P450"/>
    <property type="match status" value="1"/>
</dbReference>
<dbReference type="InterPro" id="IPR036396">
    <property type="entry name" value="Cyt_P450_sf"/>
</dbReference>
<keyword evidence="2" id="KW-0408">Iron</keyword>
<accession>A0ABQ1S3T2</accession>